<dbReference type="EC" id="3.5.1.-" evidence="6"/>
<keyword evidence="7" id="KW-1185">Reference proteome</keyword>
<dbReference type="NCBIfam" id="TIGR02994">
    <property type="entry name" value="ectoine_eutE"/>
    <property type="match status" value="1"/>
</dbReference>
<organism evidence="6 7">
    <name type="scientific">Ancylobacter vacuolatus</name>
    <dbReference type="NCBI Taxonomy" id="223389"/>
    <lineage>
        <taxon>Bacteria</taxon>
        <taxon>Pseudomonadati</taxon>
        <taxon>Pseudomonadota</taxon>
        <taxon>Alphaproteobacteria</taxon>
        <taxon>Hyphomicrobiales</taxon>
        <taxon>Xanthobacteraceae</taxon>
        <taxon>Ancylobacter</taxon>
    </lineage>
</organism>
<dbReference type="InterPro" id="IPR043795">
    <property type="entry name" value="N-alpha-Ac-DABA-like"/>
</dbReference>
<evidence type="ECO:0000256" key="1">
    <source>
        <dbReference type="ARBA" id="ARBA00001947"/>
    </source>
</evidence>
<keyword evidence="2" id="KW-0479">Metal-binding</keyword>
<dbReference type="PIRSF" id="PIRSF039012">
    <property type="entry name" value="ASP"/>
    <property type="match status" value="1"/>
</dbReference>
<dbReference type="EMBL" id="JAUSUH010000002">
    <property type="protein sequence ID" value="MDQ0346807.1"/>
    <property type="molecule type" value="Genomic_DNA"/>
</dbReference>
<dbReference type="GO" id="GO:0016787">
    <property type="term" value="F:hydrolase activity"/>
    <property type="evidence" value="ECO:0007669"/>
    <property type="project" value="UniProtKB-KW"/>
</dbReference>
<evidence type="ECO:0000313" key="7">
    <source>
        <dbReference type="Proteomes" id="UP001238467"/>
    </source>
</evidence>
<dbReference type="Pfam" id="PF24827">
    <property type="entry name" value="AstE_AspA_cat"/>
    <property type="match status" value="1"/>
</dbReference>
<protein>
    <submittedName>
        <fullName evidence="6">N-alpha-acetyl-L-2,4-diaminobutyrate deacetylase</fullName>
        <ecNumber evidence="6">3.5.1.-</ecNumber>
    </submittedName>
</protein>
<evidence type="ECO:0000256" key="3">
    <source>
        <dbReference type="ARBA" id="ARBA00022801"/>
    </source>
</evidence>
<comment type="cofactor">
    <cofactor evidence="1">
        <name>Zn(2+)</name>
        <dbReference type="ChEBI" id="CHEBI:29105"/>
    </cofactor>
</comment>
<dbReference type="Gene3D" id="3.40.630.10">
    <property type="entry name" value="Zn peptidases"/>
    <property type="match status" value="1"/>
</dbReference>
<evidence type="ECO:0000313" key="6">
    <source>
        <dbReference type="EMBL" id="MDQ0346807.1"/>
    </source>
</evidence>
<evidence type="ECO:0000259" key="5">
    <source>
        <dbReference type="Pfam" id="PF24827"/>
    </source>
</evidence>
<dbReference type="PANTHER" id="PTHR37326">
    <property type="entry name" value="BLL3975 PROTEIN"/>
    <property type="match status" value="1"/>
</dbReference>
<evidence type="ECO:0000256" key="4">
    <source>
        <dbReference type="ARBA" id="ARBA00022833"/>
    </source>
</evidence>
<gene>
    <name evidence="6" type="ORF">J2S76_001224</name>
</gene>
<reference evidence="6 7" key="1">
    <citation type="submission" date="2023-07" db="EMBL/GenBank/DDBJ databases">
        <title>Genomic Encyclopedia of Type Strains, Phase IV (KMG-IV): sequencing the most valuable type-strain genomes for metagenomic binning, comparative biology and taxonomic classification.</title>
        <authorList>
            <person name="Goeker M."/>
        </authorList>
    </citation>
    <scope>NUCLEOTIDE SEQUENCE [LARGE SCALE GENOMIC DNA]</scope>
    <source>
        <strain evidence="6 7">DSM 1277</strain>
    </source>
</reference>
<name>A0ABU0DEF1_9HYPH</name>
<proteinExistence type="predicted"/>
<sequence>MPVQRAAPALREGVMGMLSLTPRPSPITPTVDFAAKGVQHGHLRLPYSRDDSAWGSVMIPICVIAHGEGPTALLTGANHGDEYEGPAALFELARSLRAEDVQGRVILVPALNYPAFCAGTRTSPIDRGNLNRSFPGRPDGTVTEKIADFVTRHLVPLADVVLDFHSGGRTLDFLPYAAAHELADKAQEARCFAAVAAFAAPYSMRMLEIDAVGMLDTTVEEMGKVFVTTELGGAGTASATSITIARRGTLNLLRHAGILSGEPEAAPTRWLDMPSSDCFAFAGDDGLIAFAVDLGAPVRKGDLIARVYPIGRTGQAPAEYRAAMDGVLAARHVPGLIKAGDCLSVLAVVTQA</sequence>
<keyword evidence="3 6" id="KW-0378">Hydrolase</keyword>
<dbReference type="InterPro" id="IPR053138">
    <property type="entry name" value="N-alpha-Ac-DABA_deacetylase"/>
</dbReference>
<keyword evidence="4" id="KW-0862">Zinc</keyword>
<dbReference type="CDD" id="cd06252">
    <property type="entry name" value="M14_ASTE_ASPA-like"/>
    <property type="match status" value="1"/>
</dbReference>
<accession>A0ABU0DEF1</accession>
<dbReference type="Proteomes" id="UP001238467">
    <property type="component" value="Unassembled WGS sequence"/>
</dbReference>
<feature type="domain" description="Succinylglutamate desuccinylase/Aspartoacylase catalytic" evidence="5">
    <location>
        <begin position="69"/>
        <end position="255"/>
    </location>
</feature>
<comment type="caution">
    <text evidence="6">The sequence shown here is derived from an EMBL/GenBank/DDBJ whole genome shotgun (WGS) entry which is preliminary data.</text>
</comment>
<dbReference type="InterPro" id="IPR055438">
    <property type="entry name" value="AstE_AspA_cat"/>
</dbReference>
<evidence type="ECO:0000256" key="2">
    <source>
        <dbReference type="ARBA" id="ARBA00022723"/>
    </source>
</evidence>
<dbReference type="PANTHER" id="PTHR37326:SF1">
    <property type="entry name" value="BLL3975 PROTEIN"/>
    <property type="match status" value="1"/>
</dbReference>
<dbReference type="InterPro" id="IPR014336">
    <property type="entry name" value="DoeB"/>
</dbReference>
<dbReference type="SUPFAM" id="SSF53187">
    <property type="entry name" value="Zn-dependent exopeptidases"/>
    <property type="match status" value="1"/>
</dbReference>